<dbReference type="PROSITE" id="PS00027">
    <property type="entry name" value="HOMEOBOX_1"/>
    <property type="match status" value="1"/>
</dbReference>
<evidence type="ECO:0000313" key="9">
    <source>
        <dbReference type="EMBL" id="RZF43614.1"/>
    </source>
</evidence>
<dbReference type="Proteomes" id="UP000291343">
    <property type="component" value="Unassembled WGS sequence"/>
</dbReference>
<dbReference type="InterPro" id="IPR001356">
    <property type="entry name" value="HD"/>
</dbReference>
<keyword evidence="10" id="KW-1185">Reference proteome</keyword>
<evidence type="ECO:0000256" key="1">
    <source>
        <dbReference type="ARBA" id="ARBA00004123"/>
    </source>
</evidence>
<feature type="compositionally biased region" description="Low complexity" evidence="7">
    <location>
        <begin position="153"/>
        <end position="162"/>
    </location>
</feature>
<evidence type="ECO:0000259" key="8">
    <source>
        <dbReference type="PROSITE" id="PS50071"/>
    </source>
</evidence>
<dbReference type="PANTHER" id="PTHR24329:SF543">
    <property type="entry name" value="FI01017P-RELATED"/>
    <property type="match status" value="1"/>
</dbReference>
<dbReference type="OrthoDB" id="6159439at2759"/>
<reference evidence="9 10" key="1">
    <citation type="journal article" date="2017" name="Gigascience">
        <title>Genome sequence of the small brown planthopper, Laodelphax striatellus.</title>
        <authorList>
            <person name="Zhu J."/>
            <person name="Jiang F."/>
            <person name="Wang X."/>
            <person name="Yang P."/>
            <person name="Bao Y."/>
            <person name="Zhao W."/>
            <person name="Wang W."/>
            <person name="Lu H."/>
            <person name="Wang Q."/>
            <person name="Cui N."/>
            <person name="Li J."/>
            <person name="Chen X."/>
            <person name="Luo L."/>
            <person name="Yu J."/>
            <person name="Kang L."/>
            <person name="Cui F."/>
        </authorList>
    </citation>
    <scope>NUCLEOTIDE SEQUENCE [LARGE SCALE GENOMIC DNA]</scope>
    <source>
        <strain evidence="9">Lst14</strain>
    </source>
</reference>
<evidence type="ECO:0000256" key="3">
    <source>
        <dbReference type="ARBA" id="ARBA00023155"/>
    </source>
</evidence>
<dbReference type="GO" id="GO:0005634">
    <property type="term" value="C:nucleus"/>
    <property type="evidence" value="ECO:0007669"/>
    <property type="project" value="UniProtKB-SubCell"/>
</dbReference>
<keyword evidence="3 5" id="KW-0371">Homeobox</keyword>
<dbReference type="FunFam" id="1.10.10.60:FF:000252">
    <property type="entry name" value="Retinal homeobox protein Rx-B"/>
    <property type="match status" value="1"/>
</dbReference>
<feature type="compositionally biased region" description="Gly residues" evidence="7">
    <location>
        <begin position="105"/>
        <end position="119"/>
    </location>
</feature>
<feature type="region of interest" description="Disordered" evidence="7">
    <location>
        <begin position="255"/>
        <end position="300"/>
    </location>
</feature>
<feature type="region of interest" description="Disordered" evidence="7">
    <location>
        <begin position="21"/>
        <end position="43"/>
    </location>
</feature>
<dbReference type="GO" id="GO:0000981">
    <property type="term" value="F:DNA-binding transcription factor activity, RNA polymerase II-specific"/>
    <property type="evidence" value="ECO:0007669"/>
    <property type="project" value="InterPro"/>
</dbReference>
<dbReference type="SMR" id="A0A482XCP3"/>
<dbReference type="Gene3D" id="1.10.10.60">
    <property type="entry name" value="Homeodomain-like"/>
    <property type="match status" value="1"/>
</dbReference>
<accession>A0A482XCP3</accession>
<dbReference type="InterPro" id="IPR009057">
    <property type="entry name" value="Homeodomain-like_sf"/>
</dbReference>
<dbReference type="SUPFAM" id="SSF46689">
    <property type="entry name" value="Homeodomain-like"/>
    <property type="match status" value="1"/>
</dbReference>
<feature type="region of interest" description="Disordered" evidence="7">
    <location>
        <begin position="71"/>
        <end position="198"/>
    </location>
</feature>
<dbReference type="PROSITE" id="PS50071">
    <property type="entry name" value="HOMEOBOX_2"/>
    <property type="match status" value="1"/>
</dbReference>
<sequence length="427" mass="45546">MDGGPFDDGLFTEFQSCPIMNSAKHLPNNQHHGHHQGDNQQQRANQNNVHSIQVMLGLQSDMMLSLHMNKIESGGRPPTPPGMHCGGGAGDPLGVPLPPSPPSVYGGGGGMGGGGGGGGEGDKRHQGKDIVNIQQQSHHQEAVSTSSGALGAMSSTTQTMSSGQPEGATVNSEAQSTTNKKSYSKSKKNDNNGVKKKKTRTTFTAYQLEELERAFERAPYPDVFAREELALKLTLSESRVQVWFQNRRAKWRKREPPRKTGYIASTGDEYGSPMSGPTPGFSFNTSPPGPSGAPPDPWGYSPGYDLTHLNVGYPPTTSAASYPPGGTCGGGYALHDPVVGFGSSLFPRQDYLGDESPPQMLPHMSELAGEAQKVDYSVDGGQVANDDGRSTTSIGGYNVNDCPMIRVKMEPEHQQSNCYGNLPPFLN</sequence>
<dbReference type="InterPro" id="IPR017970">
    <property type="entry name" value="Homeobox_CS"/>
</dbReference>
<protein>
    <recommendedName>
        <fullName evidence="8">Homeobox domain-containing protein</fullName>
    </recommendedName>
</protein>
<dbReference type="STRING" id="195883.A0A482XCP3"/>
<gene>
    <name evidence="9" type="ORF">LSTR_LSTR010873</name>
</gene>
<comment type="caution">
    <text evidence="9">The sequence shown here is derived from an EMBL/GenBank/DDBJ whole genome shotgun (WGS) entry which is preliminary data.</text>
</comment>
<dbReference type="PANTHER" id="PTHR24329">
    <property type="entry name" value="HOMEOBOX PROTEIN ARISTALESS"/>
    <property type="match status" value="1"/>
</dbReference>
<evidence type="ECO:0000313" key="10">
    <source>
        <dbReference type="Proteomes" id="UP000291343"/>
    </source>
</evidence>
<dbReference type="GO" id="GO:0000977">
    <property type="term" value="F:RNA polymerase II transcription regulatory region sequence-specific DNA binding"/>
    <property type="evidence" value="ECO:0007669"/>
    <property type="project" value="TreeGrafter"/>
</dbReference>
<dbReference type="SMART" id="SM00389">
    <property type="entry name" value="HOX"/>
    <property type="match status" value="1"/>
</dbReference>
<dbReference type="CDD" id="cd00086">
    <property type="entry name" value="homeodomain"/>
    <property type="match status" value="1"/>
</dbReference>
<feature type="domain" description="Homeobox" evidence="8">
    <location>
        <begin position="194"/>
        <end position="254"/>
    </location>
</feature>
<evidence type="ECO:0000256" key="6">
    <source>
        <dbReference type="RuleBase" id="RU000682"/>
    </source>
</evidence>
<keyword evidence="2 5" id="KW-0238">DNA-binding</keyword>
<feature type="compositionally biased region" description="Polar residues" evidence="7">
    <location>
        <begin position="132"/>
        <end position="148"/>
    </location>
</feature>
<feature type="DNA-binding region" description="Homeobox" evidence="5">
    <location>
        <begin position="196"/>
        <end position="255"/>
    </location>
</feature>
<evidence type="ECO:0000256" key="5">
    <source>
        <dbReference type="PROSITE-ProRule" id="PRU00108"/>
    </source>
</evidence>
<feature type="compositionally biased region" description="Pro residues" evidence="7">
    <location>
        <begin position="287"/>
        <end position="297"/>
    </location>
</feature>
<evidence type="ECO:0000256" key="4">
    <source>
        <dbReference type="ARBA" id="ARBA00023242"/>
    </source>
</evidence>
<organism evidence="9 10">
    <name type="scientific">Laodelphax striatellus</name>
    <name type="common">Small brown planthopper</name>
    <name type="synonym">Delphax striatella</name>
    <dbReference type="NCBI Taxonomy" id="195883"/>
    <lineage>
        <taxon>Eukaryota</taxon>
        <taxon>Metazoa</taxon>
        <taxon>Ecdysozoa</taxon>
        <taxon>Arthropoda</taxon>
        <taxon>Hexapoda</taxon>
        <taxon>Insecta</taxon>
        <taxon>Pterygota</taxon>
        <taxon>Neoptera</taxon>
        <taxon>Paraneoptera</taxon>
        <taxon>Hemiptera</taxon>
        <taxon>Auchenorrhyncha</taxon>
        <taxon>Fulgoroidea</taxon>
        <taxon>Delphacidae</taxon>
        <taxon>Criomorphinae</taxon>
        <taxon>Laodelphax</taxon>
    </lineage>
</organism>
<comment type="subcellular location">
    <subcellularLocation>
        <location evidence="1 5 6">Nucleus</location>
    </subcellularLocation>
</comment>
<evidence type="ECO:0000256" key="7">
    <source>
        <dbReference type="SAM" id="MobiDB-lite"/>
    </source>
</evidence>
<dbReference type="Pfam" id="PF00046">
    <property type="entry name" value="Homeodomain"/>
    <property type="match status" value="1"/>
</dbReference>
<name>A0A482XCP3_LAOST</name>
<keyword evidence="4 5" id="KW-0539">Nucleus</keyword>
<evidence type="ECO:0000256" key="2">
    <source>
        <dbReference type="ARBA" id="ARBA00023125"/>
    </source>
</evidence>
<dbReference type="EMBL" id="QKKF02012550">
    <property type="protein sequence ID" value="RZF43614.1"/>
    <property type="molecule type" value="Genomic_DNA"/>
</dbReference>
<dbReference type="InterPro" id="IPR050649">
    <property type="entry name" value="Paired_Homeobox_TFs"/>
</dbReference>
<proteinExistence type="predicted"/>
<dbReference type="AlphaFoldDB" id="A0A482XCP3"/>
<dbReference type="InParanoid" id="A0A482XCP3"/>